<evidence type="ECO:0000313" key="2">
    <source>
        <dbReference type="Proteomes" id="UP000663760"/>
    </source>
</evidence>
<reference evidence="1" key="1">
    <citation type="submission" date="2020-02" db="EMBL/GenBank/DDBJ databases">
        <authorList>
            <person name="Scholz U."/>
            <person name="Mascher M."/>
            <person name="Fiebig A."/>
        </authorList>
    </citation>
    <scope>NUCLEOTIDE SEQUENCE</scope>
</reference>
<dbReference type="Proteomes" id="UP000663760">
    <property type="component" value="Chromosome 9"/>
</dbReference>
<proteinExistence type="predicted"/>
<keyword evidence="2" id="KW-1185">Reference proteome</keyword>
<dbReference type="OrthoDB" id="678085at2759"/>
<protein>
    <submittedName>
        <fullName evidence="1">Uncharacterized protein</fullName>
    </submittedName>
</protein>
<organism evidence="1 2">
    <name type="scientific">Spirodela intermedia</name>
    <name type="common">Intermediate duckweed</name>
    <dbReference type="NCBI Taxonomy" id="51605"/>
    <lineage>
        <taxon>Eukaryota</taxon>
        <taxon>Viridiplantae</taxon>
        <taxon>Streptophyta</taxon>
        <taxon>Embryophyta</taxon>
        <taxon>Tracheophyta</taxon>
        <taxon>Spermatophyta</taxon>
        <taxon>Magnoliopsida</taxon>
        <taxon>Liliopsida</taxon>
        <taxon>Araceae</taxon>
        <taxon>Lemnoideae</taxon>
        <taxon>Spirodela</taxon>
    </lineage>
</organism>
<dbReference type="EMBL" id="LR746272">
    <property type="protein sequence ID" value="CAA7402442.1"/>
    <property type="molecule type" value="Genomic_DNA"/>
</dbReference>
<evidence type="ECO:0000313" key="1">
    <source>
        <dbReference type="EMBL" id="CAA7402442.1"/>
    </source>
</evidence>
<name>A0A7I8KY43_SPIIN</name>
<gene>
    <name evidence="1" type="ORF">SI8410_09013120</name>
</gene>
<sequence length="84" mass="9736">MRLMGTNVTIGRSTKEHRALSDIKTWVDKKAMTGFAPKLKIPETFSEQDPPPECVVDLVMNLSRWVFTRQRQYAVKKMFVSICF</sequence>
<dbReference type="AlphaFoldDB" id="A0A7I8KY43"/>
<accession>A0A7I8KY43</accession>